<keyword evidence="1" id="KW-0472">Membrane</keyword>
<feature type="domain" description="CHAT" evidence="2">
    <location>
        <begin position="7"/>
        <end position="201"/>
    </location>
</feature>
<dbReference type="InterPro" id="IPR024983">
    <property type="entry name" value="CHAT_dom"/>
</dbReference>
<dbReference type="PANTHER" id="PTHR10098:SF108">
    <property type="entry name" value="TETRATRICOPEPTIDE REPEAT PROTEIN 28"/>
    <property type="match status" value="1"/>
</dbReference>
<feature type="non-terminal residue" evidence="3">
    <location>
        <position position="1"/>
    </location>
</feature>
<dbReference type="EMBL" id="BARW01019341">
    <property type="protein sequence ID" value="GAI94167.1"/>
    <property type="molecule type" value="Genomic_DNA"/>
</dbReference>
<evidence type="ECO:0000259" key="2">
    <source>
        <dbReference type="Pfam" id="PF12770"/>
    </source>
</evidence>
<dbReference type="PANTHER" id="PTHR10098">
    <property type="entry name" value="RAPSYN-RELATED"/>
    <property type="match status" value="1"/>
</dbReference>
<evidence type="ECO:0000256" key="1">
    <source>
        <dbReference type="SAM" id="Phobius"/>
    </source>
</evidence>
<comment type="caution">
    <text evidence="3">The sequence shown here is derived from an EMBL/GenBank/DDBJ whole genome shotgun (WGS) entry which is preliminary data.</text>
</comment>
<feature type="transmembrane region" description="Helical" evidence="1">
    <location>
        <begin position="192"/>
        <end position="214"/>
    </location>
</feature>
<name>X1SM71_9ZZZZ</name>
<protein>
    <recommendedName>
        <fullName evidence="2">CHAT domain-containing protein</fullName>
    </recommendedName>
</protein>
<gene>
    <name evidence="3" type="ORF">S12H4_32906</name>
</gene>
<reference evidence="3" key="1">
    <citation type="journal article" date="2014" name="Front. Microbiol.">
        <title>High frequency of phylogenetically diverse reductive dehalogenase-homologous genes in deep subseafloor sedimentary metagenomes.</title>
        <authorList>
            <person name="Kawai M."/>
            <person name="Futagami T."/>
            <person name="Toyoda A."/>
            <person name="Takaki Y."/>
            <person name="Nishi S."/>
            <person name="Hori S."/>
            <person name="Arai W."/>
            <person name="Tsubouchi T."/>
            <person name="Morono Y."/>
            <person name="Uchiyama I."/>
            <person name="Ito T."/>
            <person name="Fujiyama A."/>
            <person name="Inagaki F."/>
            <person name="Takami H."/>
        </authorList>
    </citation>
    <scope>NUCLEOTIDE SEQUENCE</scope>
    <source>
        <strain evidence="3">Expedition CK06-06</strain>
    </source>
</reference>
<proteinExistence type="predicted"/>
<sequence>KNKGNQESYLGFGNPSFEGKDLASLPLSAEEVKIVAPIFPYNDVFIDKEATETKFKEICSNFDIIHLSTHGLADDQRPLFSVICLAKDGKNDGEVRAYEVFSLNLKANLVVLGACETGLGKLSEAEGLVGLVRSFLYAGTPTVIASLWSVFDRPTMELFVKFFRYWKQEGMSKVEALSRAQKELAEEYGLPVAWAGFILIGFLRRVLNYLYVGLKKQNYSLRPRFVAEYLILHRFSLPRYRQQVHLYTVPHYYIPLPDSSRHRHISKLSGLK</sequence>
<accession>X1SM71</accession>
<feature type="transmembrane region" description="Helical" evidence="1">
    <location>
        <begin position="131"/>
        <end position="151"/>
    </location>
</feature>
<keyword evidence="1" id="KW-0812">Transmembrane</keyword>
<keyword evidence="1" id="KW-1133">Transmembrane helix</keyword>
<organism evidence="3">
    <name type="scientific">marine sediment metagenome</name>
    <dbReference type="NCBI Taxonomy" id="412755"/>
    <lineage>
        <taxon>unclassified sequences</taxon>
        <taxon>metagenomes</taxon>
        <taxon>ecological metagenomes</taxon>
    </lineage>
</organism>
<dbReference type="Pfam" id="PF12770">
    <property type="entry name" value="CHAT"/>
    <property type="match status" value="1"/>
</dbReference>
<evidence type="ECO:0000313" key="3">
    <source>
        <dbReference type="EMBL" id="GAI94167.1"/>
    </source>
</evidence>
<dbReference type="AlphaFoldDB" id="X1SM71"/>